<sequence>MEMECPYCTGQVEFVSTKQFYGKDYGTNVYVCYPCDAYVGTHGKGKTPLGTLANKQLRSLHMTAHSIFDPLWKGKFRKMGRSGAYRLIQKLMDLPPEKAHIAMFDEEQCRLLISKLKEYRGLN</sequence>
<protein>
    <submittedName>
        <fullName evidence="1">DUF3268 family zinc-finger domain-containing protein</fullName>
    </submittedName>
</protein>
<evidence type="ECO:0000313" key="1">
    <source>
        <dbReference type="EMBL" id="MCH7321754.1"/>
    </source>
</evidence>
<evidence type="ECO:0000313" key="2">
    <source>
        <dbReference type="Proteomes" id="UP001316087"/>
    </source>
</evidence>
<organism evidence="1 2">
    <name type="scientific">Solibacillus palustris</name>
    <dbReference type="NCBI Taxonomy" id="2908203"/>
    <lineage>
        <taxon>Bacteria</taxon>
        <taxon>Bacillati</taxon>
        <taxon>Bacillota</taxon>
        <taxon>Bacilli</taxon>
        <taxon>Bacillales</taxon>
        <taxon>Caryophanaceae</taxon>
        <taxon>Solibacillus</taxon>
    </lineage>
</organism>
<dbReference type="GO" id="GO:0008270">
    <property type="term" value="F:zinc ion binding"/>
    <property type="evidence" value="ECO:0007669"/>
    <property type="project" value="UniProtKB-KW"/>
</dbReference>
<keyword evidence="1" id="KW-0862">Zinc</keyword>
<name>A0ABS9UBR5_9BACL</name>
<gene>
    <name evidence="1" type="ORF">LZ480_07590</name>
</gene>
<keyword evidence="1" id="KW-0863">Zinc-finger</keyword>
<dbReference type="InterPro" id="IPR021686">
    <property type="entry name" value="DUF3268"/>
</dbReference>
<keyword evidence="1" id="KW-0479">Metal-binding</keyword>
<comment type="caution">
    <text evidence="1">The sequence shown here is derived from an EMBL/GenBank/DDBJ whole genome shotgun (WGS) entry which is preliminary data.</text>
</comment>
<dbReference type="Pfam" id="PF11672">
    <property type="entry name" value="DUF3268"/>
    <property type="match status" value="1"/>
</dbReference>
<dbReference type="Proteomes" id="UP001316087">
    <property type="component" value="Unassembled WGS sequence"/>
</dbReference>
<dbReference type="RefSeq" id="WP_241368809.1">
    <property type="nucleotide sequence ID" value="NZ_JAKZFC010000002.1"/>
</dbReference>
<dbReference type="EMBL" id="JAKZFC010000002">
    <property type="protein sequence ID" value="MCH7321754.1"/>
    <property type="molecule type" value="Genomic_DNA"/>
</dbReference>
<proteinExistence type="predicted"/>
<reference evidence="1 2" key="1">
    <citation type="submission" date="2022-03" db="EMBL/GenBank/DDBJ databases">
        <authorList>
            <person name="Jo J.-H."/>
            <person name="Im W.-T."/>
        </authorList>
    </citation>
    <scope>NUCLEOTIDE SEQUENCE [LARGE SCALE GENOMIC DNA]</scope>
    <source>
        <strain evidence="1 2">MA9</strain>
    </source>
</reference>
<accession>A0ABS9UBR5</accession>
<keyword evidence="2" id="KW-1185">Reference proteome</keyword>